<dbReference type="AlphaFoldDB" id="A0A0J8RX26"/>
<accession>A0A0J8RX26</accession>
<evidence type="ECO:0000313" key="1">
    <source>
        <dbReference type="EMBL" id="KMU89705.1"/>
    </source>
</evidence>
<proteinExistence type="predicted"/>
<dbReference type="EMBL" id="DS017014">
    <property type="protein sequence ID" value="KMU89705.1"/>
    <property type="molecule type" value="Genomic_DNA"/>
</dbReference>
<organism evidence="1 2">
    <name type="scientific">Coccidioides immitis H538.4</name>
    <dbReference type="NCBI Taxonomy" id="396776"/>
    <lineage>
        <taxon>Eukaryota</taxon>
        <taxon>Fungi</taxon>
        <taxon>Dikarya</taxon>
        <taxon>Ascomycota</taxon>
        <taxon>Pezizomycotina</taxon>
        <taxon>Eurotiomycetes</taxon>
        <taxon>Eurotiomycetidae</taxon>
        <taxon>Onygenales</taxon>
        <taxon>Onygenaceae</taxon>
        <taxon>Coccidioides</taxon>
    </lineage>
</organism>
<dbReference type="Proteomes" id="UP000054563">
    <property type="component" value="Unassembled WGS sequence"/>
</dbReference>
<name>A0A0J8RX26_COCIT</name>
<dbReference type="VEuPathDB" id="FungiDB:CIHG_07512"/>
<gene>
    <name evidence="1" type="ORF">CIHG_07512</name>
</gene>
<sequence>MRTSMRSTSRGDRYGLELSVVELPNLTTMTARARHVGLQWLSSSPSAADNTLARHVFRRTIFPGSNPNGVFILLPTVLESKNRVPRCLRNGKGDINPDYVTISRTSRKLLTPQHAPEIND</sequence>
<reference evidence="2" key="1">
    <citation type="journal article" date="2010" name="Genome Res.">
        <title>Population genomic sequencing of Coccidioides fungi reveals recent hybridization and transposon control.</title>
        <authorList>
            <person name="Neafsey D.E."/>
            <person name="Barker B.M."/>
            <person name="Sharpton T.J."/>
            <person name="Stajich J.E."/>
            <person name="Park D.J."/>
            <person name="Whiston E."/>
            <person name="Hung C.-Y."/>
            <person name="McMahan C."/>
            <person name="White J."/>
            <person name="Sykes S."/>
            <person name="Heiman D."/>
            <person name="Young S."/>
            <person name="Zeng Q."/>
            <person name="Abouelleil A."/>
            <person name="Aftuck L."/>
            <person name="Bessette D."/>
            <person name="Brown A."/>
            <person name="FitzGerald M."/>
            <person name="Lui A."/>
            <person name="Macdonald J.P."/>
            <person name="Priest M."/>
            <person name="Orbach M.J."/>
            <person name="Galgiani J.N."/>
            <person name="Kirkland T.N."/>
            <person name="Cole G.T."/>
            <person name="Birren B.W."/>
            <person name="Henn M.R."/>
            <person name="Taylor J.W."/>
            <person name="Rounsley S.D."/>
        </authorList>
    </citation>
    <scope>NUCLEOTIDE SEQUENCE [LARGE SCALE GENOMIC DNA]</scope>
    <source>
        <strain evidence="2">H538.4</strain>
    </source>
</reference>
<protein>
    <submittedName>
        <fullName evidence="1">Uncharacterized protein</fullName>
    </submittedName>
</protein>
<evidence type="ECO:0000313" key="2">
    <source>
        <dbReference type="Proteomes" id="UP000054563"/>
    </source>
</evidence>